<evidence type="ECO:0000256" key="3">
    <source>
        <dbReference type="ARBA" id="ARBA00022679"/>
    </source>
</evidence>
<keyword evidence="7" id="KW-0315">Glutamine amidotransferase</keyword>
<keyword evidence="11" id="KW-1185">Reference proteome</keyword>
<keyword evidence="3" id="KW-0808">Transferase</keyword>
<dbReference type="Gene3D" id="3.40.50.460">
    <property type="entry name" value="Phosphofructokinase domain"/>
    <property type="match status" value="2"/>
</dbReference>
<evidence type="ECO:0000256" key="2">
    <source>
        <dbReference type="ARBA" id="ARBA00022533"/>
    </source>
</evidence>
<protein>
    <recommendedName>
        <fullName evidence="12">Phosphofructokinase domain-containing protein</fullName>
    </recommendedName>
</protein>
<gene>
    <name evidence="10" type="ORF">FNV43_RR10984</name>
</gene>
<feature type="domain" description="Phosphofructokinase" evidence="9">
    <location>
        <begin position="38"/>
        <end position="123"/>
    </location>
</feature>
<keyword evidence="5" id="KW-0418">Kinase</keyword>
<dbReference type="InterPro" id="IPR000023">
    <property type="entry name" value="Phosphofructokinase_dom"/>
</dbReference>
<evidence type="ECO:0000256" key="5">
    <source>
        <dbReference type="ARBA" id="ARBA00022777"/>
    </source>
</evidence>
<dbReference type="PANTHER" id="PTHR45770">
    <property type="entry name" value="ATP-DEPENDENT 6-PHOSPHOFRUCTOKINASE 1"/>
    <property type="match status" value="1"/>
</dbReference>
<dbReference type="AlphaFoldDB" id="A0A8K0MHB3"/>
<dbReference type="InterPro" id="IPR017926">
    <property type="entry name" value="GATASE"/>
</dbReference>
<accession>A0A8K0MHB3</accession>
<dbReference type="InterPro" id="IPR035966">
    <property type="entry name" value="PKF_sf"/>
</dbReference>
<dbReference type="InterPro" id="IPR006221">
    <property type="entry name" value="TrpG/PapA_dom"/>
</dbReference>
<feature type="domain" description="Glutamine amidotransferase" evidence="8">
    <location>
        <begin position="168"/>
        <end position="290"/>
    </location>
</feature>
<dbReference type="Pfam" id="PF00117">
    <property type="entry name" value="GATase"/>
    <property type="match status" value="1"/>
</dbReference>
<evidence type="ECO:0000313" key="10">
    <source>
        <dbReference type="EMBL" id="KAF3445807.1"/>
    </source>
</evidence>
<dbReference type="CDD" id="cd01743">
    <property type="entry name" value="GATase1_Anthranilate_Synthase"/>
    <property type="match status" value="1"/>
</dbReference>
<comment type="cofactor">
    <cofactor evidence="1">
        <name>Mg(2+)</name>
        <dbReference type="ChEBI" id="CHEBI:18420"/>
    </cofactor>
</comment>
<evidence type="ECO:0008006" key="12">
    <source>
        <dbReference type="Google" id="ProtNLM"/>
    </source>
</evidence>
<keyword evidence="6" id="KW-0460">Magnesium</keyword>
<evidence type="ECO:0000259" key="8">
    <source>
        <dbReference type="Pfam" id="PF00117"/>
    </source>
</evidence>
<dbReference type="UniPathway" id="UPA00109">
    <property type="reaction ID" value="UER00182"/>
</dbReference>
<evidence type="ECO:0000256" key="1">
    <source>
        <dbReference type="ARBA" id="ARBA00001946"/>
    </source>
</evidence>
<dbReference type="GO" id="GO:0003872">
    <property type="term" value="F:6-phosphofructokinase activity"/>
    <property type="evidence" value="ECO:0007669"/>
    <property type="project" value="InterPro"/>
</dbReference>
<evidence type="ECO:0000259" key="9">
    <source>
        <dbReference type="Pfam" id="PF00365"/>
    </source>
</evidence>
<sequence length="302" mass="33130">MCVFNYTISVLMDPGRVPATYMPDIEILKALFTRSSARRLKVAVVGVPKTIDNDILLMDKTFGFDTAVEEAQRAINSAYIEAHSAYHGIGIVKLMGRSSGFIAMHASLSSGQIDICLIPETTGSAMICVAEGAGQDLLEKTNATDASGNVVLGDIVHIQQETFNIIFMALDVAGKIVRSPYGVMHGKSSLVYYDEKGDDGLFAGLSKYMSLSNMSGFLLLLRFLSTAGRYHNLVIDKDSFPHEALEVTAWTEDGLIMAARHKKYRHIQGVQFHTESIITSEGMGIVHNFIKMVERADVRTKN</sequence>
<name>A0A8K0MHB3_9ROSA</name>
<keyword evidence="4" id="KW-0479">Metal-binding</keyword>
<dbReference type="InterPro" id="IPR022953">
    <property type="entry name" value="ATP_PFK"/>
</dbReference>
<dbReference type="InterPro" id="IPR050929">
    <property type="entry name" value="PFKA"/>
</dbReference>
<dbReference type="SUPFAM" id="SSF52317">
    <property type="entry name" value="Class I glutamine amidotransferase-like"/>
    <property type="match status" value="1"/>
</dbReference>
<comment type="caution">
    <text evidence="10">The sequence shown here is derived from an EMBL/GenBank/DDBJ whole genome shotgun (WGS) entry which is preliminary data.</text>
</comment>
<evidence type="ECO:0000313" key="11">
    <source>
        <dbReference type="Proteomes" id="UP000796880"/>
    </source>
</evidence>
<dbReference type="GO" id="GO:0046872">
    <property type="term" value="F:metal ion binding"/>
    <property type="evidence" value="ECO:0007669"/>
    <property type="project" value="UniProtKB-KW"/>
</dbReference>
<organism evidence="10 11">
    <name type="scientific">Rhamnella rubrinervis</name>
    <dbReference type="NCBI Taxonomy" id="2594499"/>
    <lineage>
        <taxon>Eukaryota</taxon>
        <taxon>Viridiplantae</taxon>
        <taxon>Streptophyta</taxon>
        <taxon>Embryophyta</taxon>
        <taxon>Tracheophyta</taxon>
        <taxon>Spermatophyta</taxon>
        <taxon>Magnoliopsida</taxon>
        <taxon>eudicotyledons</taxon>
        <taxon>Gunneridae</taxon>
        <taxon>Pentapetalae</taxon>
        <taxon>rosids</taxon>
        <taxon>fabids</taxon>
        <taxon>Rosales</taxon>
        <taxon>Rhamnaceae</taxon>
        <taxon>rhamnoid group</taxon>
        <taxon>Rhamneae</taxon>
        <taxon>Rhamnella</taxon>
    </lineage>
</organism>
<keyword evidence="2" id="KW-0021">Allosteric enzyme</keyword>
<dbReference type="SUPFAM" id="SSF53784">
    <property type="entry name" value="Phosphofructokinase"/>
    <property type="match status" value="1"/>
</dbReference>
<dbReference type="InterPro" id="IPR029062">
    <property type="entry name" value="Class_I_gatase-like"/>
</dbReference>
<reference evidence="10" key="1">
    <citation type="submission" date="2020-03" db="EMBL/GenBank/DDBJ databases">
        <title>A high-quality chromosome-level genome assembly of a woody plant with both climbing and erect habits, Rhamnella rubrinervis.</title>
        <authorList>
            <person name="Lu Z."/>
            <person name="Yang Y."/>
            <person name="Zhu X."/>
            <person name="Sun Y."/>
        </authorList>
    </citation>
    <scope>NUCLEOTIDE SEQUENCE</scope>
    <source>
        <strain evidence="10">BYM</strain>
        <tissue evidence="10">Leaf</tissue>
    </source>
</reference>
<dbReference type="Gene3D" id="3.40.50.880">
    <property type="match status" value="1"/>
</dbReference>
<dbReference type="Pfam" id="PF00365">
    <property type="entry name" value="PFK"/>
    <property type="match status" value="1"/>
</dbReference>
<dbReference type="GO" id="GO:0006002">
    <property type="term" value="P:fructose 6-phosphate metabolic process"/>
    <property type="evidence" value="ECO:0007669"/>
    <property type="project" value="InterPro"/>
</dbReference>
<dbReference type="Proteomes" id="UP000796880">
    <property type="component" value="Unassembled WGS sequence"/>
</dbReference>
<dbReference type="EMBL" id="VOIH02000005">
    <property type="protein sequence ID" value="KAF3445807.1"/>
    <property type="molecule type" value="Genomic_DNA"/>
</dbReference>
<dbReference type="OrthoDB" id="524799at2759"/>
<evidence type="ECO:0000256" key="6">
    <source>
        <dbReference type="ARBA" id="ARBA00022842"/>
    </source>
</evidence>
<evidence type="ECO:0000256" key="7">
    <source>
        <dbReference type="ARBA" id="ARBA00022962"/>
    </source>
</evidence>
<evidence type="ECO:0000256" key="4">
    <source>
        <dbReference type="ARBA" id="ARBA00022723"/>
    </source>
</evidence>
<proteinExistence type="predicted"/>
<dbReference type="PRINTS" id="PR00476">
    <property type="entry name" value="PHFRCTKINASE"/>
</dbReference>